<dbReference type="Gene3D" id="3.30.70.360">
    <property type="match status" value="1"/>
</dbReference>
<evidence type="ECO:0000256" key="1">
    <source>
        <dbReference type="ARBA" id="ARBA00001936"/>
    </source>
</evidence>
<evidence type="ECO:0000256" key="5">
    <source>
        <dbReference type="ARBA" id="ARBA00022801"/>
    </source>
</evidence>
<sequence>MTHEDIQMLKKFDAEIDKLAQVAEQLFLKIAEASRDGEGITRPAYCEQETTAGNVLREFAEAEGLRCGPDAVGNFEYELEGKDKNNFVLMGSHLDSVPIGGNYDGLAGVVAGVLLQVALKRCGLVPKFSLKTIGFRGEESPWFGTAYIGSRLLLGEFAGEQLTSLTHSLTGLTLQQHLHELGVSIDAAAAGTKRLDLNCVKAYLELHIEQGPLLEAEGVPIGAALAIRGNIRRPFASCRGEYAHSAATPRHLRKDAVIATAHLVAAADRFWQELIDAGGNDDLIINFGVFATNAAEHALTKVSGEVTFSLNVAGTNNAVRDALYERILNEAARLEREFRVSFDFGSKVGTDAVQLDAGLISKTEKAANELGLAVLTMPTVGHDAALFARAGVPAGMVLIRNQNGSHNVHESMEIRDFLDGIKVLARCALEPI</sequence>
<name>A0ABV2Q7C3_9BURK</name>
<keyword evidence="5 7" id="KW-0378">Hydrolase</keyword>
<organism evidence="7 8">
    <name type="scientific">Ottowia thiooxydans</name>
    <dbReference type="NCBI Taxonomy" id="219182"/>
    <lineage>
        <taxon>Bacteria</taxon>
        <taxon>Pseudomonadati</taxon>
        <taxon>Pseudomonadota</taxon>
        <taxon>Betaproteobacteria</taxon>
        <taxon>Burkholderiales</taxon>
        <taxon>Comamonadaceae</taxon>
        <taxon>Ottowia</taxon>
    </lineage>
</organism>
<dbReference type="NCBIfam" id="TIGR01879">
    <property type="entry name" value="hydantase"/>
    <property type="match status" value="1"/>
</dbReference>
<keyword evidence="4" id="KW-0479">Metal-binding</keyword>
<dbReference type="SUPFAM" id="SSF53187">
    <property type="entry name" value="Zn-dependent exopeptidases"/>
    <property type="match status" value="1"/>
</dbReference>
<dbReference type="InterPro" id="IPR010158">
    <property type="entry name" value="Amidase_Cbmase"/>
</dbReference>
<comment type="similarity">
    <text evidence="2">Belongs to the peptidase M20 family.</text>
</comment>
<dbReference type="PANTHER" id="PTHR32494:SF19">
    <property type="entry name" value="ALLANTOATE DEIMINASE-RELATED"/>
    <property type="match status" value="1"/>
</dbReference>
<dbReference type="RefSeq" id="WP_354442877.1">
    <property type="nucleotide sequence ID" value="NZ_JBEPSH010000003.1"/>
</dbReference>
<dbReference type="SUPFAM" id="SSF55031">
    <property type="entry name" value="Bacterial exopeptidase dimerisation domain"/>
    <property type="match status" value="1"/>
</dbReference>
<dbReference type="EC" id="3.5.1.6" evidence="7"/>
<protein>
    <submittedName>
        <fullName evidence="7">N-carbamoyl-L-amino-acid hydrolase</fullName>
        <ecNumber evidence="7">3.5.1.6</ecNumber>
        <ecNumber evidence="7">3.5.1.87</ecNumber>
    </submittedName>
</protein>
<dbReference type="PIRSF" id="PIRSF001235">
    <property type="entry name" value="Amidase_carbamoylase"/>
    <property type="match status" value="1"/>
</dbReference>
<evidence type="ECO:0000313" key="8">
    <source>
        <dbReference type="Proteomes" id="UP001549320"/>
    </source>
</evidence>
<dbReference type="Proteomes" id="UP001549320">
    <property type="component" value="Unassembled WGS sequence"/>
</dbReference>
<evidence type="ECO:0000256" key="2">
    <source>
        <dbReference type="ARBA" id="ARBA00006153"/>
    </source>
</evidence>
<dbReference type="InterPro" id="IPR036264">
    <property type="entry name" value="Bact_exopeptidase_dim_dom"/>
</dbReference>
<dbReference type="Gene3D" id="3.40.630.10">
    <property type="entry name" value="Zn peptidases"/>
    <property type="match status" value="1"/>
</dbReference>
<evidence type="ECO:0000256" key="4">
    <source>
        <dbReference type="ARBA" id="ARBA00022723"/>
    </source>
</evidence>
<evidence type="ECO:0000313" key="7">
    <source>
        <dbReference type="EMBL" id="MET4576817.1"/>
    </source>
</evidence>
<comment type="caution">
    <text evidence="7">The sequence shown here is derived from an EMBL/GenBank/DDBJ whole genome shotgun (WGS) entry which is preliminary data.</text>
</comment>
<evidence type="ECO:0000256" key="3">
    <source>
        <dbReference type="ARBA" id="ARBA00011738"/>
    </source>
</evidence>
<dbReference type="EMBL" id="JBEPSH010000003">
    <property type="protein sequence ID" value="MET4576817.1"/>
    <property type="molecule type" value="Genomic_DNA"/>
</dbReference>
<comment type="cofactor">
    <cofactor evidence="1">
        <name>Mn(2+)</name>
        <dbReference type="ChEBI" id="CHEBI:29035"/>
    </cofactor>
</comment>
<gene>
    <name evidence="7" type="ORF">ABIE13_001926</name>
</gene>
<proteinExistence type="inferred from homology"/>
<comment type="subunit">
    <text evidence="3">Homodimer.</text>
</comment>
<keyword evidence="8" id="KW-1185">Reference proteome</keyword>
<accession>A0ABV2Q7C3</accession>
<evidence type="ECO:0000256" key="6">
    <source>
        <dbReference type="ARBA" id="ARBA00023211"/>
    </source>
</evidence>
<dbReference type="InterPro" id="IPR002933">
    <property type="entry name" value="Peptidase_M20"/>
</dbReference>
<dbReference type="EC" id="3.5.1.87" evidence="7"/>
<reference evidence="7 8" key="1">
    <citation type="submission" date="2024-06" db="EMBL/GenBank/DDBJ databases">
        <title>Sorghum-associated microbial communities from plants grown in Nebraska, USA.</title>
        <authorList>
            <person name="Schachtman D."/>
        </authorList>
    </citation>
    <scope>NUCLEOTIDE SEQUENCE [LARGE SCALE GENOMIC DNA]</scope>
    <source>
        <strain evidence="7 8">2709</strain>
    </source>
</reference>
<dbReference type="Pfam" id="PF01546">
    <property type="entry name" value="Peptidase_M20"/>
    <property type="match status" value="1"/>
</dbReference>
<dbReference type="GO" id="GO:0003837">
    <property type="term" value="F:beta-ureidopropionase activity"/>
    <property type="evidence" value="ECO:0007669"/>
    <property type="project" value="UniProtKB-EC"/>
</dbReference>
<keyword evidence="6" id="KW-0464">Manganese</keyword>
<dbReference type="PANTHER" id="PTHR32494">
    <property type="entry name" value="ALLANTOATE DEIMINASE-RELATED"/>
    <property type="match status" value="1"/>
</dbReference>
<dbReference type="GO" id="GO:0050538">
    <property type="term" value="F:N-carbamoyl-L-amino-acid hydrolase activity"/>
    <property type="evidence" value="ECO:0007669"/>
    <property type="project" value="UniProtKB-EC"/>
</dbReference>